<organism evidence="2 3">
    <name type="scientific">Ditylenchus dipsaci</name>
    <dbReference type="NCBI Taxonomy" id="166011"/>
    <lineage>
        <taxon>Eukaryota</taxon>
        <taxon>Metazoa</taxon>
        <taxon>Ecdysozoa</taxon>
        <taxon>Nematoda</taxon>
        <taxon>Chromadorea</taxon>
        <taxon>Rhabditida</taxon>
        <taxon>Tylenchina</taxon>
        <taxon>Tylenchomorpha</taxon>
        <taxon>Sphaerularioidea</taxon>
        <taxon>Anguinidae</taxon>
        <taxon>Anguininae</taxon>
        <taxon>Ditylenchus</taxon>
    </lineage>
</organism>
<keyword evidence="2" id="KW-1185">Reference proteome</keyword>
<feature type="compositionally biased region" description="Acidic residues" evidence="1">
    <location>
        <begin position="1"/>
        <end position="13"/>
    </location>
</feature>
<dbReference type="AlphaFoldDB" id="A0A915D8N1"/>
<proteinExistence type="predicted"/>
<dbReference type="WBParaSite" id="jg1661">
    <property type="protein sequence ID" value="jg1661"/>
    <property type="gene ID" value="jg1661"/>
</dbReference>
<name>A0A915D8N1_9BILA</name>
<evidence type="ECO:0000256" key="1">
    <source>
        <dbReference type="SAM" id="MobiDB-lite"/>
    </source>
</evidence>
<evidence type="ECO:0000313" key="2">
    <source>
        <dbReference type="Proteomes" id="UP000887574"/>
    </source>
</evidence>
<feature type="compositionally biased region" description="Polar residues" evidence="1">
    <location>
        <begin position="14"/>
        <end position="35"/>
    </location>
</feature>
<accession>A0A915D8N1</accession>
<feature type="region of interest" description="Disordered" evidence="1">
    <location>
        <begin position="1"/>
        <end position="36"/>
    </location>
</feature>
<reference evidence="3" key="1">
    <citation type="submission" date="2022-11" db="UniProtKB">
        <authorList>
            <consortium name="WormBaseParasite"/>
        </authorList>
    </citation>
    <scope>IDENTIFICATION</scope>
</reference>
<evidence type="ECO:0000313" key="3">
    <source>
        <dbReference type="WBParaSite" id="jg1661"/>
    </source>
</evidence>
<dbReference type="Proteomes" id="UP000887574">
    <property type="component" value="Unplaced"/>
</dbReference>
<protein>
    <submittedName>
        <fullName evidence="3">Uncharacterized protein</fullName>
    </submittedName>
</protein>
<sequence>MSDQDRNEDDSESNESQASIQASSYKRKQSTTPKSTARFLPAKSFGCTETALVRGGCTKFVQTPDVCWNSSFKAEIREFYKD</sequence>